<keyword evidence="7" id="KW-0446">Lipid-binding</keyword>
<feature type="chain" id="PRO_5018581618" description="SMP-LTD domain-containing protein" evidence="9">
    <location>
        <begin position="22"/>
        <end position="175"/>
    </location>
</feature>
<evidence type="ECO:0000313" key="11">
    <source>
        <dbReference type="Ensembl" id="ENSACIP00000004708.1"/>
    </source>
</evidence>
<evidence type="ECO:0000256" key="2">
    <source>
        <dbReference type="ARBA" id="ARBA00022448"/>
    </source>
</evidence>
<evidence type="ECO:0000313" key="12">
    <source>
        <dbReference type="Proteomes" id="UP000261340"/>
    </source>
</evidence>
<sequence>MKSAGAAVIIAVLLLAELTQGNSGGLPPPRHCQLQRQLVGNTDRNKGLSVLDYHSYMARLLAAEESTPLCSPGANNTDCTCDLAEYPGKGQTAWANALIGRIFWDFLREKHWADAVSHKIQKKLSKIRLPYFMNELTLTELDMGSSMPQITATSSPEVNSRGEYRVEIKHCFGPF</sequence>
<evidence type="ECO:0000256" key="7">
    <source>
        <dbReference type="ARBA" id="ARBA00023121"/>
    </source>
</evidence>
<proteinExistence type="predicted"/>
<dbReference type="Proteomes" id="UP000261340">
    <property type="component" value="Unplaced"/>
</dbReference>
<protein>
    <recommendedName>
        <fullName evidence="10">SMP-LTD domain-containing protein</fullName>
    </recommendedName>
</protein>
<dbReference type="PROSITE" id="PS51847">
    <property type="entry name" value="SMP"/>
    <property type="match status" value="1"/>
</dbReference>
<dbReference type="AlphaFoldDB" id="A0A3Q0R3Y0"/>
<feature type="signal peptide" evidence="9">
    <location>
        <begin position="1"/>
        <end position="21"/>
    </location>
</feature>
<keyword evidence="4" id="KW-0256">Endoplasmic reticulum</keyword>
<dbReference type="GO" id="GO:0006869">
    <property type="term" value="P:lipid transport"/>
    <property type="evidence" value="ECO:0007669"/>
    <property type="project" value="UniProtKB-KW"/>
</dbReference>
<keyword evidence="3" id="KW-0812">Transmembrane</keyword>
<evidence type="ECO:0000256" key="8">
    <source>
        <dbReference type="ARBA" id="ARBA00023136"/>
    </source>
</evidence>
<evidence type="ECO:0000256" key="3">
    <source>
        <dbReference type="ARBA" id="ARBA00022692"/>
    </source>
</evidence>
<keyword evidence="12" id="KW-1185">Reference proteome</keyword>
<dbReference type="PANTHER" id="PTHR13466:SF4">
    <property type="entry name" value="SMP-LTD DOMAIN-CONTAINING PROTEIN"/>
    <property type="match status" value="1"/>
</dbReference>
<keyword evidence="2" id="KW-0813">Transport</keyword>
<evidence type="ECO:0000256" key="4">
    <source>
        <dbReference type="ARBA" id="ARBA00022824"/>
    </source>
</evidence>
<dbReference type="PANTHER" id="PTHR13466">
    <property type="entry name" value="TEX2 PROTEIN-RELATED"/>
    <property type="match status" value="1"/>
</dbReference>
<keyword evidence="5" id="KW-1133">Transmembrane helix</keyword>
<evidence type="ECO:0000256" key="1">
    <source>
        <dbReference type="ARBA" id="ARBA00004586"/>
    </source>
</evidence>
<keyword evidence="8" id="KW-0472">Membrane</keyword>
<comment type="subcellular location">
    <subcellularLocation>
        <location evidence="1">Endoplasmic reticulum membrane</location>
    </subcellularLocation>
</comment>
<evidence type="ECO:0000256" key="9">
    <source>
        <dbReference type="SAM" id="SignalP"/>
    </source>
</evidence>
<dbReference type="GO" id="GO:0008289">
    <property type="term" value="F:lipid binding"/>
    <property type="evidence" value="ECO:0007669"/>
    <property type="project" value="UniProtKB-KW"/>
</dbReference>
<evidence type="ECO:0000256" key="6">
    <source>
        <dbReference type="ARBA" id="ARBA00023055"/>
    </source>
</evidence>
<dbReference type="InterPro" id="IPR019411">
    <property type="entry name" value="MMM1_dom"/>
</dbReference>
<name>A0A3Q0R3Y0_AMPCI</name>
<dbReference type="Ensembl" id="ENSACIT00000004854.1">
    <property type="protein sequence ID" value="ENSACIP00000004708.1"/>
    <property type="gene ID" value="ENSACIG00000003666.1"/>
</dbReference>
<dbReference type="CDD" id="cd21675">
    <property type="entry name" value="SMP_TEX2"/>
    <property type="match status" value="1"/>
</dbReference>
<dbReference type="GO" id="GO:0005789">
    <property type="term" value="C:endoplasmic reticulum membrane"/>
    <property type="evidence" value="ECO:0007669"/>
    <property type="project" value="UniProtKB-SubCell"/>
</dbReference>
<reference evidence="11" key="1">
    <citation type="submission" date="2025-08" db="UniProtKB">
        <authorList>
            <consortium name="Ensembl"/>
        </authorList>
    </citation>
    <scope>IDENTIFICATION</scope>
</reference>
<reference evidence="11" key="2">
    <citation type="submission" date="2025-09" db="UniProtKB">
        <authorList>
            <consortium name="Ensembl"/>
        </authorList>
    </citation>
    <scope>IDENTIFICATION</scope>
</reference>
<evidence type="ECO:0000259" key="10">
    <source>
        <dbReference type="PROSITE" id="PS51847"/>
    </source>
</evidence>
<accession>A0A3Q0R3Y0</accession>
<dbReference type="Pfam" id="PF10296">
    <property type="entry name" value="MMM1"/>
    <property type="match status" value="1"/>
</dbReference>
<evidence type="ECO:0000256" key="5">
    <source>
        <dbReference type="ARBA" id="ARBA00022989"/>
    </source>
</evidence>
<organism evidence="11 12">
    <name type="scientific">Amphilophus citrinellus</name>
    <name type="common">Midas cichlid</name>
    <name type="synonym">Cichlasoma citrinellum</name>
    <dbReference type="NCBI Taxonomy" id="61819"/>
    <lineage>
        <taxon>Eukaryota</taxon>
        <taxon>Metazoa</taxon>
        <taxon>Chordata</taxon>
        <taxon>Craniata</taxon>
        <taxon>Vertebrata</taxon>
        <taxon>Euteleostomi</taxon>
        <taxon>Actinopterygii</taxon>
        <taxon>Neopterygii</taxon>
        <taxon>Teleostei</taxon>
        <taxon>Neoteleostei</taxon>
        <taxon>Acanthomorphata</taxon>
        <taxon>Ovalentaria</taxon>
        <taxon>Cichlomorphae</taxon>
        <taxon>Cichliformes</taxon>
        <taxon>Cichlidae</taxon>
        <taxon>New World cichlids</taxon>
        <taxon>Cichlasomatinae</taxon>
        <taxon>Heroini</taxon>
        <taxon>Amphilophus</taxon>
    </lineage>
</organism>
<keyword evidence="9" id="KW-0732">Signal</keyword>
<dbReference type="InterPro" id="IPR031468">
    <property type="entry name" value="SMP_LBD"/>
</dbReference>
<dbReference type="GeneTree" id="ENSGT00940000164352"/>
<keyword evidence="6" id="KW-0445">Lipid transport</keyword>
<feature type="domain" description="SMP-LTD" evidence="10">
    <location>
        <begin position="88"/>
        <end position="175"/>
    </location>
</feature>